<feature type="domain" description="Type II/III secretion system secretin-like" evidence="4">
    <location>
        <begin position="260"/>
        <end position="411"/>
    </location>
</feature>
<dbReference type="InterPro" id="IPR032789">
    <property type="entry name" value="T2SS-T3SS_pil_N"/>
</dbReference>
<dbReference type="InterPro" id="IPR004846">
    <property type="entry name" value="T2SS/T3SS_dom"/>
</dbReference>
<evidence type="ECO:0000259" key="4">
    <source>
        <dbReference type="Pfam" id="PF00263"/>
    </source>
</evidence>
<organism evidence="6 7">
    <name type="scientific">Aliidiomarina shirensis</name>
    <dbReference type="NCBI Taxonomy" id="1048642"/>
    <lineage>
        <taxon>Bacteria</taxon>
        <taxon>Pseudomonadati</taxon>
        <taxon>Pseudomonadota</taxon>
        <taxon>Gammaproteobacteria</taxon>
        <taxon>Alteromonadales</taxon>
        <taxon>Idiomarinaceae</taxon>
        <taxon>Aliidiomarina</taxon>
    </lineage>
</organism>
<feature type="domain" description="Pilus formation protein N-terminal" evidence="5">
    <location>
        <begin position="40"/>
        <end position="106"/>
    </location>
</feature>
<evidence type="ECO:0000256" key="3">
    <source>
        <dbReference type="SAM" id="SignalP"/>
    </source>
</evidence>
<sequence length="448" mass="49120">MLRVSTTHLAFVLLLMVRLPTAHGEVLNVKETKHSRVVEDVVLAEGTTDVISTAHAISRVALAKPDVAEARLINDRELMIMALQAGQTDVIWWLEDGSRQRIRVQVYTEPEPVLKALLAELENTSATIEVLWQLGKPIVLGQVDDLVFAKLQQLKEAFPVLNITQVQVMATEVATLELEVKVYEINRRSLRQLGLRWQQSMAGPALGVVSDWQGGARFRAIGEGSMNAIPGQESLLSALPAGQYGYVGWASSFASTLQMMQERGEGRVLATPKLRVESGQSAEFLAGGEIPIPQITLQGATEVDFKNYGIYLRVEPVKLADGRIRTQVVSELSQPDQGVAVQGVPGLRTRRAETMVTVAEGETLVIAGLVSQENSEMHSGLPGVGNGLGRLLSNRDQQSQETELVVFITPRDLQAQNIRSEKILAEQEQLWRAFAAIGCTGMREFTEN</sequence>
<dbReference type="AlphaFoldDB" id="A0A432WY43"/>
<dbReference type="InterPro" id="IPR050810">
    <property type="entry name" value="Bact_Secretion_Sys_Channel"/>
</dbReference>
<evidence type="ECO:0000256" key="2">
    <source>
        <dbReference type="RuleBase" id="RU004003"/>
    </source>
</evidence>
<keyword evidence="3" id="KW-0732">Signal</keyword>
<evidence type="ECO:0000259" key="5">
    <source>
        <dbReference type="Pfam" id="PF13629"/>
    </source>
</evidence>
<feature type="signal peptide" evidence="3">
    <location>
        <begin position="1"/>
        <end position="24"/>
    </location>
</feature>
<dbReference type="GO" id="GO:0009306">
    <property type="term" value="P:protein secretion"/>
    <property type="evidence" value="ECO:0007669"/>
    <property type="project" value="InterPro"/>
</dbReference>
<dbReference type="PRINTS" id="PR01337">
    <property type="entry name" value="TYPE3OMGPROT"/>
</dbReference>
<dbReference type="PANTHER" id="PTHR30332:SF17">
    <property type="entry name" value="TYPE IV PILIATION SYSTEM PROTEIN DR_0774-RELATED"/>
    <property type="match status" value="1"/>
</dbReference>
<feature type="chain" id="PRO_5019201341" evidence="3">
    <location>
        <begin position="25"/>
        <end position="448"/>
    </location>
</feature>
<dbReference type="GO" id="GO:0015627">
    <property type="term" value="C:type II protein secretion system complex"/>
    <property type="evidence" value="ECO:0007669"/>
    <property type="project" value="TreeGrafter"/>
</dbReference>
<reference evidence="7" key="1">
    <citation type="journal article" date="2018" name="Front. Microbiol.">
        <title>Genome-Based Analysis Reveals the Taxonomy and Diversity of the Family Idiomarinaceae.</title>
        <authorList>
            <person name="Liu Y."/>
            <person name="Lai Q."/>
            <person name="Shao Z."/>
        </authorList>
    </citation>
    <scope>NUCLEOTIDE SEQUENCE [LARGE SCALE GENOMIC DNA]</scope>
    <source>
        <strain evidence="7">AIS</strain>
    </source>
</reference>
<dbReference type="Pfam" id="PF00263">
    <property type="entry name" value="Secretin"/>
    <property type="match status" value="1"/>
</dbReference>
<name>A0A432WY43_9GAMM</name>
<dbReference type="Proteomes" id="UP000286934">
    <property type="component" value="Unassembled WGS sequence"/>
</dbReference>
<accession>A0A432WY43</accession>
<evidence type="ECO:0000313" key="6">
    <source>
        <dbReference type="EMBL" id="RUO38685.1"/>
    </source>
</evidence>
<dbReference type="EMBL" id="PIPP01000001">
    <property type="protein sequence ID" value="RUO38685.1"/>
    <property type="molecule type" value="Genomic_DNA"/>
</dbReference>
<dbReference type="PANTHER" id="PTHR30332">
    <property type="entry name" value="PROBABLE GENERAL SECRETION PATHWAY PROTEIN D"/>
    <property type="match status" value="1"/>
</dbReference>
<keyword evidence="7" id="KW-1185">Reference proteome</keyword>
<comment type="subcellular location">
    <subcellularLocation>
        <location evidence="1">Cell outer membrane</location>
    </subcellularLocation>
</comment>
<dbReference type="OrthoDB" id="9775455at2"/>
<dbReference type="GO" id="GO:0009279">
    <property type="term" value="C:cell outer membrane"/>
    <property type="evidence" value="ECO:0007669"/>
    <property type="project" value="UniProtKB-SubCell"/>
</dbReference>
<protein>
    <submittedName>
        <fullName evidence="6">Uncharacterized protein</fullName>
    </submittedName>
</protein>
<gene>
    <name evidence="6" type="ORF">CWE13_03300</name>
</gene>
<proteinExistence type="inferred from homology"/>
<comment type="caution">
    <text evidence="6">The sequence shown here is derived from an EMBL/GenBank/DDBJ whole genome shotgun (WGS) entry which is preliminary data.</text>
</comment>
<comment type="similarity">
    <text evidence="2">Belongs to the bacterial secretin family.</text>
</comment>
<evidence type="ECO:0000256" key="1">
    <source>
        <dbReference type="ARBA" id="ARBA00004442"/>
    </source>
</evidence>
<dbReference type="InterPro" id="IPR003522">
    <property type="entry name" value="T3SS_OM_pore_YscC"/>
</dbReference>
<evidence type="ECO:0000313" key="7">
    <source>
        <dbReference type="Proteomes" id="UP000286934"/>
    </source>
</evidence>
<dbReference type="Pfam" id="PF13629">
    <property type="entry name" value="T2SS-T3SS_pil_N"/>
    <property type="match status" value="1"/>
</dbReference>